<dbReference type="OrthoDB" id="10254258at2759"/>
<comment type="function">
    <text evidence="5">Catalyzes the dephosphorylation of the nucleoside 5'-monophosphates deoxyadenosine monophosphate (dAMP), deoxycytidine monophosphate (dCMP), deoxyguanosine monophosphate (dGMP) and deoxythymidine monophosphate (dTMP).</text>
</comment>
<dbReference type="GeneID" id="19013563"/>
<dbReference type="InterPro" id="IPR006674">
    <property type="entry name" value="HD_domain"/>
</dbReference>
<dbReference type="AlphaFoldDB" id="K8F381"/>
<dbReference type="GO" id="GO:0046872">
    <property type="term" value="F:metal ion binding"/>
    <property type="evidence" value="ECO:0007669"/>
    <property type="project" value="UniProtKB-KW"/>
</dbReference>
<evidence type="ECO:0000256" key="9">
    <source>
        <dbReference type="ARBA" id="ARBA00022723"/>
    </source>
</evidence>
<evidence type="ECO:0000259" key="12">
    <source>
        <dbReference type="PROSITE" id="PS51831"/>
    </source>
</evidence>
<dbReference type="PANTHER" id="PTHR11845">
    <property type="entry name" value="5'-DEOXYNUCLEOTIDASE HDDC2"/>
    <property type="match status" value="1"/>
</dbReference>
<dbReference type="FunFam" id="1.10.3210.10:FF:000011">
    <property type="entry name" value="HD domain-containing protein 2"/>
    <property type="match status" value="1"/>
</dbReference>
<dbReference type="eggNOG" id="KOG3197">
    <property type="taxonomic scope" value="Eukaryota"/>
</dbReference>
<comment type="subunit">
    <text evidence="7">Homodimer.</text>
</comment>
<dbReference type="InterPro" id="IPR003607">
    <property type="entry name" value="HD/PDEase_dom"/>
</dbReference>
<feature type="domain" description="HD" evidence="12">
    <location>
        <begin position="52"/>
        <end position="162"/>
    </location>
</feature>
<dbReference type="KEGG" id="bpg:Bathy09g00560"/>
<dbReference type="EC" id="3.1.3.89" evidence="8"/>
<comment type="cofactor">
    <cofactor evidence="3">
        <name>Co(2+)</name>
        <dbReference type="ChEBI" id="CHEBI:48828"/>
    </cofactor>
</comment>
<dbReference type="Proteomes" id="UP000198341">
    <property type="component" value="Chromosome 9"/>
</dbReference>
<comment type="catalytic activity">
    <reaction evidence="1">
        <text>a 2'-deoxyribonucleoside 5'-phosphate + H2O = a 2'-deoxyribonucleoside + phosphate</text>
        <dbReference type="Rhea" id="RHEA:36167"/>
        <dbReference type="ChEBI" id="CHEBI:15377"/>
        <dbReference type="ChEBI" id="CHEBI:18274"/>
        <dbReference type="ChEBI" id="CHEBI:43474"/>
        <dbReference type="ChEBI" id="CHEBI:65317"/>
        <dbReference type="EC" id="3.1.3.89"/>
    </reaction>
</comment>
<gene>
    <name evidence="13" type="ORF">Bathy09g00560</name>
</gene>
<evidence type="ECO:0000313" key="14">
    <source>
        <dbReference type="Proteomes" id="UP000198341"/>
    </source>
</evidence>
<comment type="cofactor">
    <cofactor evidence="4">
        <name>Mg(2+)</name>
        <dbReference type="ChEBI" id="CHEBI:18420"/>
    </cofactor>
</comment>
<proteinExistence type="inferred from homology"/>
<dbReference type="Gene3D" id="1.10.3210.10">
    <property type="entry name" value="Hypothetical protein af1432"/>
    <property type="match status" value="1"/>
</dbReference>
<keyword evidence="10" id="KW-0378">Hydrolase</keyword>
<keyword evidence="9" id="KW-0479">Metal-binding</keyword>
<protein>
    <recommendedName>
        <fullName evidence="8">5'-deoxynucleotidase</fullName>
        <ecNumber evidence="8">3.1.3.89</ecNumber>
    </recommendedName>
</protein>
<evidence type="ECO:0000256" key="7">
    <source>
        <dbReference type="ARBA" id="ARBA00011738"/>
    </source>
</evidence>
<dbReference type="InterPro" id="IPR039356">
    <property type="entry name" value="YfbR/HDDC2"/>
</dbReference>
<dbReference type="STRING" id="41875.K8F381"/>
<dbReference type="SMART" id="SM00471">
    <property type="entry name" value="HDc"/>
    <property type="match status" value="1"/>
</dbReference>
<comment type="similarity">
    <text evidence="6">Belongs to the HDDC2 family.</text>
</comment>
<dbReference type="GO" id="GO:0009159">
    <property type="term" value="P:deoxyribonucleoside monophosphate catabolic process"/>
    <property type="evidence" value="ECO:0007669"/>
    <property type="project" value="UniProtKB-ARBA"/>
</dbReference>
<evidence type="ECO:0000256" key="2">
    <source>
        <dbReference type="ARBA" id="ARBA00001936"/>
    </source>
</evidence>
<dbReference type="GO" id="GO:0005737">
    <property type="term" value="C:cytoplasm"/>
    <property type="evidence" value="ECO:0007669"/>
    <property type="project" value="TreeGrafter"/>
</dbReference>
<dbReference type="EMBL" id="FO082270">
    <property type="protein sequence ID" value="CCO66507.1"/>
    <property type="molecule type" value="Genomic_DNA"/>
</dbReference>
<evidence type="ECO:0000256" key="3">
    <source>
        <dbReference type="ARBA" id="ARBA00001941"/>
    </source>
</evidence>
<evidence type="ECO:0000256" key="6">
    <source>
        <dbReference type="ARBA" id="ARBA00009999"/>
    </source>
</evidence>
<dbReference type="GO" id="GO:0002953">
    <property type="term" value="F:5'-deoxynucleotidase activity"/>
    <property type="evidence" value="ECO:0007669"/>
    <property type="project" value="UniProtKB-EC"/>
</dbReference>
<evidence type="ECO:0000256" key="4">
    <source>
        <dbReference type="ARBA" id="ARBA00001946"/>
    </source>
</evidence>
<dbReference type="PROSITE" id="PS51831">
    <property type="entry name" value="HD"/>
    <property type="match status" value="1"/>
</dbReference>
<keyword evidence="11" id="KW-0460">Magnesium</keyword>
<organism evidence="13 14">
    <name type="scientific">Bathycoccus prasinos</name>
    <dbReference type="NCBI Taxonomy" id="41875"/>
    <lineage>
        <taxon>Eukaryota</taxon>
        <taxon>Viridiplantae</taxon>
        <taxon>Chlorophyta</taxon>
        <taxon>Mamiellophyceae</taxon>
        <taxon>Mamiellales</taxon>
        <taxon>Bathycoccaceae</taxon>
        <taxon>Bathycoccus</taxon>
    </lineage>
</organism>
<dbReference type="RefSeq" id="XP_007510947.1">
    <property type="nucleotide sequence ID" value="XM_007510885.1"/>
</dbReference>
<comment type="cofactor">
    <cofactor evidence="2">
        <name>Mn(2+)</name>
        <dbReference type="ChEBI" id="CHEBI:29035"/>
    </cofactor>
</comment>
<evidence type="ECO:0000256" key="11">
    <source>
        <dbReference type="ARBA" id="ARBA00022842"/>
    </source>
</evidence>
<sequence length="207" mass="23812">MTSKSQRGDGEEERMSQTKNTIDFLSICGKLKQTKRTGWTKYKEITSRVESVADHSFRIALMAFVFGLQQEEDKEEKVLDVQKLVTMALVHDIAESIVGDITPHCGISKEEKNTLEVEAMEKLKETLGDVAGETIETLWLEYENGSSREARVVKELDKLEMLLQASEYENEYKDVDLTEFYSSCDGSFKTENGKRWVEEILRRRPVR</sequence>
<evidence type="ECO:0000256" key="10">
    <source>
        <dbReference type="ARBA" id="ARBA00022801"/>
    </source>
</evidence>
<dbReference type="Pfam" id="PF13023">
    <property type="entry name" value="HD_3"/>
    <property type="match status" value="1"/>
</dbReference>
<keyword evidence="14" id="KW-1185">Reference proteome</keyword>
<evidence type="ECO:0000256" key="8">
    <source>
        <dbReference type="ARBA" id="ARBA00012964"/>
    </source>
</evidence>
<accession>K8F381</accession>
<evidence type="ECO:0000256" key="5">
    <source>
        <dbReference type="ARBA" id="ARBA00004074"/>
    </source>
</evidence>
<name>K8F381_9CHLO</name>
<dbReference type="PANTHER" id="PTHR11845:SF13">
    <property type="entry name" value="5'-DEOXYNUCLEOTIDASE HDDC2"/>
    <property type="match status" value="1"/>
</dbReference>
<reference evidence="13 14" key="1">
    <citation type="submission" date="2011-10" db="EMBL/GenBank/DDBJ databases">
        <authorList>
            <person name="Genoscope - CEA"/>
        </authorList>
    </citation>
    <scope>NUCLEOTIDE SEQUENCE [LARGE SCALE GENOMIC DNA]</scope>
    <source>
        <strain evidence="13 14">RCC 1105</strain>
    </source>
</reference>
<dbReference type="SUPFAM" id="SSF109604">
    <property type="entry name" value="HD-domain/PDEase-like"/>
    <property type="match status" value="1"/>
</dbReference>
<evidence type="ECO:0000313" key="13">
    <source>
        <dbReference type="EMBL" id="CCO66507.1"/>
    </source>
</evidence>
<evidence type="ECO:0000256" key="1">
    <source>
        <dbReference type="ARBA" id="ARBA00001638"/>
    </source>
</evidence>